<dbReference type="EMBL" id="JACHIG010000004">
    <property type="protein sequence ID" value="MBB5032588.1"/>
    <property type="molecule type" value="Genomic_DNA"/>
</dbReference>
<sequence>MVLGLMAAIAMISFGGARQGAEDQKDRRNAQEITSVAGMASAAGAAFIVPGDEKASIVNLRDGVSPTKGAFRGRLFKIGAMGDAEITGAMRFIVMSGDELRYNTTLSQ</sequence>
<dbReference type="AlphaFoldDB" id="A0A7W7YAE5"/>
<name>A0A7W7YAE5_9BACT</name>
<dbReference type="Proteomes" id="UP000590740">
    <property type="component" value="Unassembled WGS sequence"/>
</dbReference>
<accession>A0A7W7YAE5</accession>
<evidence type="ECO:0000313" key="2">
    <source>
        <dbReference type="Proteomes" id="UP000590740"/>
    </source>
</evidence>
<protein>
    <submittedName>
        <fullName evidence="1">Type II secretory pathway pseudopilin PulG</fullName>
    </submittedName>
</protein>
<comment type="caution">
    <text evidence="1">The sequence shown here is derived from an EMBL/GenBank/DDBJ whole genome shotgun (WGS) entry which is preliminary data.</text>
</comment>
<gene>
    <name evidence="1" type="ORF">HNQ65_002170</name>
</gene>
<evidence type="ECO:0000313" key="1">
    <source>
        <dbReference type="EMBL" id="MBB5032588.1"/>
    </source>
</evidence>
<keyword evidence="2" id="KW-1185">Reference proteome</keyword>
<organism evidence="1 2">
    <name type="scientific">Prosthecobacter vanneervenii</name>
    <dbReference type="NCBI Taxonomy" id="48466"/>
    <lineage>
        <taxon>Bacteria</taxon>
        <taxon>Pseudomonadati</taxon>
        <taxon>Verrucomicrobiota</taxon>
        <taxon>Verrucomicrobiia</taxon>
        <taxon>Verrucomicrobiales</taxon>
        <taxon>Verrucomicrobiaceae</taxon>
        <taxon>Prosthecobacter</taxon>
    </lineage>
</organism>
<reference evidence="1 2" key="1">
    <citation type="submission" date="2020-08" db="EMBL/GenBank/DDBJ databases">
        <title>Genomic Encyclopedia of Type Strains, Phase IV (KMG-IV): sequencing the most valuable type-strain genomes for metagenomic binning, comparative biology and taxonomic classification.</title>
        <authorList>
            <person name="Goeker M."/>
        </authorList>
    </citation>
    <scope>NUCLEOTIDE SEQUENCE [LARGE SCALE GENOMIC DNA]</scope>
    <source>
        <strain evidence="1 2">DSM 12252</strain>
    </source>
</reference>
<proteinExistence type="predicted"/>